<dbReference type="OrthoDB" id="9806342at2"/>
<dbReference type="AlphaFoldDB" id="A0A1M4Y616"/>
<accession>A0A1M4Y616</accession>
<evidence type="ECO:0000313" key="4">
    <source>
        <dbReference type="EMBL" id="SHF01119.1"/>
    </source>
</evidence>
<dbReference type="InterPro" id="IPR011330">
    <property type="entry name" value="Glyco_hydro/deAcase_b/a-brl"/>
</dbReference>
<dbReference type="GO" id="GO:0005975">
    <property type="term" value="P:carbohydrate metabolic process"/>
    <property type="evidence" value="ECO:0007669"/>
    <property type="project" value="InterPro"/>
</dbReference>
<evidence type="ECO:0000256" key="2">
    <source>
        <dbReference type="SAM" id="SignalP"/>
    </source>
</evidence>
<keyword evidence="1 2" id="KW-0732">Signal</keyword>
<dbReference type="PANTHER" id="PTHR34216">
    <property type="match status" value="1"/>
</dbReference>
<dbReference type="Gene3D" id="3.20.20.370">
    <property type="entry name" value="Glycoside hydrolase/deacetylase"/>
    <property type="match status" value="1"/>
</dbReference>
<protein>
    <submittedName>
        <fullName evidence="4">Peptidoglycan/xylan/chitin deacetylase, PgdA/CDA1 family</fullName>
    </submittedName>
</protein>
<dbReference type="SUPFAM" id="SSF88713">
    <property type="entry name" value="Glycoside hydrolase/deacetylase"/>
    <property type="match status" value="1"/>
</dbReference>
<dbReference type="PROSITE" id="PS51677">
    <property type="entry name" value="NODB"/>
    <property type="match status" value="1"/>
</dbReference>
<gene>
    <name evidence="4" type="ORF">SAMN02745131_01609</name>
</gene>
<dbReference type="STRING" id="1121884.SAMN02745131_01609"/>
<reference evidence="4 5" key="1">
    <citation type="submission" date="2016-11" db="EMBL/GenBank/DDBJ databases">
        <authorList>
            <person name="Jaros S."/>
            <person name="Januszkiewicz K."/>
            <person name="Wedrychowicz H."/>
        </authorList>
    </citation>
    <scope>NUCLEOTIDE SEQUENCE [LARGE SCALE GENOMIC DNA]</scope>
    <source>
        <strain evidence="4 5">DSM 18119</strain>
    </source>
</reference>
<feature type="signal peptide" evidence="2">
    <location>
        <begin position="1"/>
        <end position="21"/>
    </location>
</feature>
<sequence>MHLKLLTGLLLASFLSLSTSAQTKKTNNAHKAIICLTYDDGLESQLTTGIPQLDSLGLKATFFLNAIQGSSPSDVIGQTPEAVLGWTNAAKHGHELGNHTLFHPCPKNLGWDSTVSIENYTIDRILKEISTQNALLTLLDPKRKKRSFAFPCNNNLIQGHDYVKLVHDKGLIRFARGGGDSNSVITDFKHLDPLNVPSWHVWTGTTLDQLISFAEKVKKSHGMGVYQFHGVGSQIFKISSETHRTFLEYLKAHPEEYWVTTFSEAMQFVTK</sequence>
<dbReference type="RefSeq" id="WP_072834813.1">
    <property type="nucleotide sequence ID" value="NZ_FQUU01000005.1"/>
</dbReference>
<evidence type="ECO:0000259" key="3">
    <source>
        <dbReference type="PROSITE" id="PS51677"/>
    </source>
</evidence>
<feature type="domain" description="NodB homology" evidence="3">
    <location>
        <begin position="32"/>
        <end position="271"/>
    </location>
</feature>
<organism evidence="4 5">
    <name type="scientific">Flavisolibacter ginsengisoli DSM 18119</name>
    <dbReference type="NCBI Taxonomy" id="1121884"/>
    <lineage>
        <taxon>Bacteria</taxon>
        <taxon>Pseudomonadati</taxon>
        <taxon>Bacteroidota</taxon>
        <taxon>Chitinophagia</taxon>
        <taxon>Chitinophagales</taxon>
        <taxon>Chitinophagaceae</taxon>
        <taxon>Flavisolibacter</taxon>
    </lineage>
</organism>
<dbReference type="InterPro" id="IPR051398">
    <property type="entry name" value="Polysacch_Deacetylase"/>
</dbReference>
<proteinExistence type="predicted"/>
<dbReference type="GO" id="GO:0016810">
    <property type="term" value="F:hydrolase activity, acting on carbon-nitrogen (but not peptide) bonds"/>
    <property type="evidence" value="ECO:0007669"/>
    <property type="project" value="InterPro"/>
</dbReference>
<dbReference type="InterPro" id="IPR002509">
    <property type="entry name" value="NODB_dom"/>
</dbReference>
<evidence type="ECO:0000256" key="1">
    <source>
        <dbReference type="ARBA" id="ARBA00022729"/>
    </source>
</evidence>
<dbReference type="PANTHER" id="PTHR34216:SF11">
    <property type="entry name" value="CHITOOLIGOSACCHARIDE DEACETYLASE"/>
    <property type="match status" value="1"/>
</dbReference>
<dbReference type="Pfam" id="PF01522">
    <property type="entry name" value="Polysacc_deac_1"/>
    <property type="match status" value="1"/>
</dbReference>
<dbReference type="EMBL" id="FQUU01000005">
    <property type="protein sequence ID" value="SHF01119.1"/>
    <property type="molecule type" value="Genomic_DNA"/>
</dbReference>
<name>A0A1M4Y616_9BACT</name>
<feature type="chain" id="PRO_5012363964" evidence="2">
    <location>
        <begin position="22"/>
        <end position="271"/>
    </location>
</feature>
<evidence type="ECO:0000313" key="5">
    <source>
        <dbReference type="Proteomes" id="UP000184048"/>
    </source>
</evidence>
<keyword evidence="5" id="KW-1185">Reference proteome</keyword>
<dbReference type="Proteomes" id="UP000184048">
    <property type="component" value="Unassembled WGS sequence"/>
</dbReference>